<organism evidence="2 3">
    <name type="scientific">Paraburkholderia xenovorans (strain LB400)</name>
    <dbReference type="NCBI Taxonomy" id="266265"/>
    <lineage>
        <taxon>Bacteria</taxon>
        <taxon>Pseudomonadati</taxon>
        <taxon>Pseudomonadota</taxon>
        <taxon>Betaproteobacteria</taxon>
        <taxon>Burkholderiales</taxon>
        <taxon>Burkholderiaceae</taxon>
        <taxon>Paraburkholderia</taxon>
    </lineage>
</organism>
<accession>Q13HJ0</accession>
<dbReference type="STRING" id="266265.Bxe_C0550"/>
<evidence type="ECO:0000313" key="3">
    <source>
        <dbReference type="Proteomes" id="UP000001817"/>
    </source>
</evidence>
<dbReference type="Proteomes" id="UP000001817">
    <property type="component" value="Chromosome 3"/>
</dbReference>
<reference evidence="2 3" key="1">
    <citation type="journal article" date="2006" name="Proc. Natl. Acad. Sci. U.S.A.">
        <title>Burkholderia xenovorans LB400 harbors a multi-replicon, 9.73-Mbp genome shaped for versatility.</title>
        <authorList>
            <person name="Chain P.S."/>
            <person name="Denef V.J."/>
            <person name="Konstantinidis K.T."/>
            <person name="Vergez L.M."/>
            <person name="Agullo L."/>
            <person name="Reyes V.L."/>
            <person name="Hauser L."/>
            <person name="Cordova M."/>
            <person name="Gomez L."/>
            <person name="Gonzalez M."/>
            <person name="Land M."/>
            <person name="Lao V."/>
            <person name="Larimer F."/>
            <person name="LiPuma J.J."/>
            <person name="Mahenthiralingam E."/>
            <person name="Malfatti S.A."/>
            <person name="Marx C.J."/>
            <person name="Parnell J.J."/>
            <person name="Ramette A."/>
            <person name="Richardson P."/>
            <person name="Seeger M."/>
            <person name="Smith D."/>
            <person name="Spilker T."/>
            <person name="Sul W.J."/>
            <person name="Tsoi T.V."/>
            <person name="Ulrich L.E."/>
            <person name="Zhulin I.B."/>
            <person name="Tiedje J.M."/>
        </authorList>
    </citation>
    <scope>NUCLEOTIDE SEQUENCE [LARGE SCALE GENOMIC DNA]</scope>
    <source>
        <strain evidence="2 3">LB400</strain>
    </source>
</reference>
<gene>
    <name evidence="2" type="ORF">Bxe_C0550</name>
</gene>
<evidence type="ECO:0000313" key="2">
    <source>
        <dbReference type="EMBL" id="ABE36449.1"/>
    </source>
</evidence>
<name>Q13HJ0_PARXL</name>
<keyword evidence="3" id="KW-1185">Reference proteome</keyword>
<dbReference type="EMBL" id="CP000272">
    <property type="protein sequence ID" value="ABE36449.1"/>
    <property type="molecule type" value="Genomic_DNA"/>
</dbReference>
<dbReference type="DNASU" id="4010064"/>
<protein>
    <recommendedName>
        <fullName evidence="1">HicB-like antitoxin of toxin-antitoxin system domain-containing protein</fullName>
    </recommendedName>
</protein>
<dbReference type="eggNOG" id="COG1598">
    <property type="taxonomic scope" value="Bacteria"/>
</dbReference>
<proteinExistence type="predicted"/>
<dbReference type="KEGG" id="bxe:Bxe_C0550"/>
<evidence type="ECO:0000259" key="1">
    <source>
        <dbReference type="Pfam" id="PF15919"/>
    </source>
</evidence>
<dbReference type="InterPro" id="IPR031807">
    <property type="entry name" value="HicB-like"/>
</dbReference>
<sequence length="99" mass="11090">MDDGNGIWIFVDIDLTRVTSKSVGIQANLLESLLQQVDARAKERRMTRYAFVTLALIDELKQHDNHRLAIQFMNVVAGASLLVAPGVERAIPRHHRGLS</sequence>
<dbReference type="RefSeq" id="WP_011493705.1">
    <property type="nucleotide sequence ID" value="NC_007953.1"/>
</dbReference>
<dbReference type="AlphaFoldDB" id="Q13HJ0"/>
<dbReference type="Pfam" id="PF15919">
    <property type="entry name" value="HicB_lk_antitox"/>
    <property type="match status" value="1"/>
</dbReference>
<feature type="domain" description="HicB-like antitoxin of toxin-antitoxin system" evidence="1">
    <location>
        <begin position="5"/>
        <end position="53"/>
    </location>
</feature>